<gene>
    <name evidence="1" type="ORF">KK060_06600</name>
</gene>
<comment type="caution">
    <text evidence="1">The sequence shown here is derived from an EMBL/GenBank/DDBJ whole genome shotgun (WGS) entry which is preliminary data.</text>
</comment>
<accession>A0ABS5VP64</accession>
<keyword evidence="2" id="KW-1185">Reference proteome</keyword>
<organism evidence="1 2">
    <name type="scientific">Chryseosolibacter indicus</name>
    <dbReference type="NCBI Taxonomy" id="2782351"/>
    <lineage>
        <taxon>Bacteria</taxon>
        <taxon>Pseudomonadati</taxon>
        <taxon>Bacteroidota</taxon>
        <taxon>Cytophagia</taxon>
        <taxon>Cytophagales</taxon>
        <taxon>Chryseotaleaceae</taxon>
        <taxon>Chryseosolibacter</taxon>
    </lineage>
</organism>
<dbReference type="Proteomes" id="UP000772618">
    <property type="component" value="Unassembled WGS sequence"/>
</dbReference>
<evidence type="ECO:0000313" key="1">
    <source>
        <dbReference type="EMBL" id="MBT1702941.1"/>
    </source>
</evidence>
<dbReference type="RefSeq" id="WP_254152911.1">
    <property type="nucleotide sequence ID" value="NZ_JAHESD010000010.1"/>
</dbReference>
<sequence length="107" mass="12926">MRGSLKLFEDIITPQHQPVAVMTVSKQGRSAELHTLRNECLLDRYFYYINFTDKRYTAVLEILSREFFIAQFTIQERIDENYHKLLALKQQNPQKAYFQKKWSHLVW</sequence>
<proteinExistence type="predicted"/>
<name>A0ABS5VP64_9BACT</name>
<protein>
    <submittedName>
        <fullName evidence="1">Uncharacterized protein</fullName>
    </submittedName>
</protein>
<evidence type="ECO:0000313" key="2">
    <source>
        <dbReference type="Proteomes" id="UP000772618"/>
    </source>
</evidence>
<reference evidence="1 2" key="1">
    <citation type="submission" date="2021-05" db="EMBL/GenBank/DDBJ databases">
        <title>A Polyphasic approach of four new species of the genus Ohtaekwangia: Ohtaekwangia histidinii sp. nov., Ohtaekwangia cretensis sp. nov., Ohtaekwangia indiensis sp. nov., Ohtaekwangia reichenbachii sp. nov. from diverse environment.</title>
        <authorList>
            <person name="Octaviana S."/>
        </authorList>
    </citation>
    <scope>NUCLEOTIDE SEQUENCE [LARGE SCALE GENOMIC DNA]</scope>
    <source>
        <strain evidence="1 2">PWU20</strain>
    </source>
</reference>
<dbReference type="EMBL" id="JAHESD010000010">
    <property type="protein sequence ID" value="MBT1702941.1"/>
    <property type="molecule type" value="Genomic_DNA"/>
</dbReference>